<dbReference type="PANTHER" id="PTHR30026:SF20">
    <property type="entry name" value="OUTER MEMBRANE PROTEIN TOLC"/>
    <property type="match status" value="1"/>
</dbReference>
<comment type="similarity">
    <text evidence="2">Belongs to the outer membrane factor (OMF) (TC 1.B.17) family.</text>
</comment>
<dbReference type="Gene3D" id="1.20.1600.10">
    <property type="entry name" value="Outer membrane efflux proteins (OEP)"/>
    <property type="match status" value="1"/>
</dbReference>
<proteinExistence type="inferred from homology"/>
<dbReference type="Pfam" id="PF02321">
    <property type="entry name" value="OEP"/>
    <property type="match status" value="1"/>
</dbReference>
<comment type="subcellular location">
    <subcellularLocation>
        <location evidence="1">Cell outer membrane</location>
    </subcellularLocation>
</comment>
<keyword evidence="8" id="KW-0732">Signal</keyword>
<comment type="caution">
    <text evidence="9">The sequence shown here is derived from an EMBL/GenBank/DDBJ whole genome shotgun (WGS) entry which is preliminary data.</text>
</comment>
<keyword evidence="4" id="KW-1134">Transmembrane beta strand</keyword>
<protein>
    <submittedName>
        <fullName evidence="9">TolC family protein</fullName>
    </submittedName>
</protein>
<dbReference type="InterPro" id="IPR003423">
    <property type="entry name" value="OMP_efflux"/>
</dbReference>
<evidence type="ECO:0000256" key="5">
    <source>
        <dbReference type="ARBA" id="ARBA00022692"/>
    </source>
</evidence>
<dbReference type="GO" id="GO:1990281">
    <property type="term" value="C:efflux pump complex"/>
    <property type="evidence" value="ECO:0007669"/>
    <property type="project" value="TreeGrafter"/>
</dbReference>
<reference evidence="9" key="2">
    <citation type="journal article" date="2021" name="PeerJ">
        <title>Extensive microbial diversity within the chicken gut microbiome revealed by metagenomics and culture.</title>
        <authorList>
            <person name="Gilroy R."/>
            <person name="Ravi A."/>
            <person name="Getino M."/>
            <person name="Pursley I."/>
            <person name="Horton D.L."/>
            <person name="Alikhan N.F."/>
            <person name="Baker D."/>
            <person name="Gharbi K."/>
            <person name="Hall N."/>
            <person name="Watson M."/>
            <person name="Adriaenssens E.M."/>
            <person name="Foster-Nyarko E."/>
            <person name="Jarju S."/>
            <person name="Secka A."/>
            <person name="Antonio M."/>
            <person name="Oren A."/>
            <person name="Chaudhuri R.R."/>
            <person name="La Ragione R."/>
            <person name="Hildebrand F."/>
            <person name="Pallen M.J."/>
        </authorList>
    </citation>
    <scope>NUCLEOTIDE SEQUENCE</scope>
    <source>
        <strain evidence="9">2478</strain>
    </source>
</reference>
<organism evidence="9 10">
    <name type="scientific">Candidatus Cryptobacteroides excrementipullorum</name>
    <dbReference type="NCBI Taxonomy" id="2840761"/>
    <lineage>
        <taxon>Bacteria</taxon>
        <taxon>Pseudomonadati</taxon>
        <taxon>Bacteroidota</taxon>
        <taxon>Bacteroidia</taxon>
        <taxon>Bacteroidales</taxon>
        <taxon>Candidatus Cryptobacteroides</taxon>
    </lineage>
</organism>
<evidence type="ECO:0000256" key="3">
    <source>
        <dbReference type="ARBA" id="ARBA00022448"/>
    </source>
</evidence>
<evidence type="ECO:0000313" key="10">
    <source>
        <dbReference type="Proteomes" id="UP000823771"/>
    </source>
</evidence>
<gene>
    <name evidence="9" type="ORF">IAB80_07885</name>
</gene>
<accession>A0A9D9NMD6</accession>
<sequence length="492" mass="54441">MKTKVNTHGRACARHSATYAALLIFLAAAPGLSAAAQDRGPKTEISLRECQEMALENNPYVLNSSLDILAAQARKREAVAEYFPKVSVNAFVFHAFDPLLEIGVRDIFGTNDFSNNLESILAGLGGEMGFDPVYSTLKHGVSATVSAIQPVFAGGRIVNGNKLAALGLEAARLKHEISLRTTSEDVEKGYWQVVSLEEKMRTLEQMQSLVDTLYRDVHAAVSAGLATENDLLQVKLQKNRIRSGKIQAKNGIRLAKMNLFNSIGQPYNPYSTIRNDSIPYIDDIILSDRLEELEAPESCYRPEEEIAAGQAETQLLDLSVRSKKIEKKMTVGEAMPQIGVGAAYGYGNLIDKGQMNGAVFATVQIPISDWGKTARRIQRYDYQIEMAENERDYLNAQIILQVRKLWMDLTASWDQLQVAKESVETARASVRQLEAYYKAGMSPLSDLLQAQTQLQQCSDEYIDQCISYRTTLQEYLGKAGFTAAKESGETAQ</sequence>
<reference evidence="9" key="1">
    <citation type="submission" date="2020-10" db="EMBL/GenBank/DDBJ databases">
        <authorList>
            <person name="Gilroy R."/>
        </authorList>
    </citation>
    <scope>NUCLEOTIDE SEQUENCE</scope>
    <source>
        <strain evidence="9">2478</strain>
    </source>
</reference>
<dbReference type="GO" id="GO:0015562">
    <property type="term" value="F:efflux transmembrane transporter activity"/>
    <property type="evidence" value="ECO:0007669"/>
    <property type="project" value="InterPro"/>
</dbReference>
<dbReference type="SUPFAM" id="SSF56954">
    <property type="entry name" value="Outer membrane efflux proteins (OEP)"/>
    <property type="match status" value="1"/>
</dbReference>
<keyword evidence="6" id="KW-0472">Membrane</keyword>
<keyword evidence="7" id="KW-0998">Cell outer membrane</keyword>
<evidence type="ECO:0000256" key="2">
    <source>
        <dbReference type="ARBA" id="ARBA00007613"/>
    </source>
</evidence>
<feature type="signal peptide" evidence="8">
    <location>
        <begin position="1"/>
        <end position="35"/>
    </location>
</feature>
<dbReference type="EMBL" id="JADILZ010000073">
    <property type="protein sequence ID" value="MBO8478790.1"/>
    <property type="molecule type" value="Genomic_DNA"/>
</dbReference>
<evidence type="ECO:0000313" key="9">
    <source>
        <dbReference type="EMBL" id="MBO8478790.1"/>
    </source>
</evidence>
<feature type="chain" id="PRO_5038351209" evidence="8">
    <location>
        <begin position="36"/>
        <end position="492"/>
    </location>
</feature>
<evidence type="ECO:0000256" key="6">
    <source>
        <dbReference type="ARBA" id="ARBA00023136"/>
    </source>
</evidence>
<evidence type="ECO:0000256" key="4">
    <source>
        <dbReference type="ARBA" id="ARBA00022452"/>
    </source>
</evidence>
<dbReference type="PANTHER" id="PTHR30026">
    <property type="entry name" value="OUTER MEMBRANE PROTEIN TOLC"/>
    <property type="match status" value="1"/>
</dbReference>
<dbReference type="InterPro" id="IPR051906">
    <property type="entry name" value="TolC-like"/>
</dbReference>
<keyword evidence="3" id="KW-0813">Transport</keyword>
<dbReference type="GO" id="GO:0009279">
    <property type="term" value="C:cell outer membrane"/>
    <property type="evidence" value="ECO:0007669"/>
    <property type="project" value="UniProtKB-SubCell"/>
</dbReference>
<dbReference type="AlphaFoldDB" id="A0A9D9NMD6"/>
<evidence type="ECO:0000256" key="7">
    <source>
        <dbReference type="ARBA" id="ARBA00023237"/>
    </source>
</evidence>
<dbReference type="GO" id="GO:0015288">
    <property type="term" value="F:porin activity"/>
    <property type="evidence" value="ECO:0007669"/>
    <property type="project" value="TreeGrafter"/>
</dbReference>
<dbReference type="Proteomes" id="UP000823771">
    <property type="component" value="Unassembled WGS sequence"/>
</dbReference>
<name>A0A9D9NMD6_9BACT</name>
<keyword evidence="5" id="KW-0812">Transmembrane</keyword>
<evidence type="ECO:0000256" key="8">
    <source>
        <dbReference type="SAM" id="SignalP"/>
    </source>
</evidence>
<evidence type="ECO:0000256" key="1">
    <source>
        <dbReference type="ARBA" id="ARBA00004442"/>
    </source>
</evidence>